<protein>
    <submittedName>
        <fullName evidence="7">Uncharacterized protein</fullName>
    </submittedName>
</protein>
<feature type="region of interest" description="Disordered" evidence="5">
    <location>
        <begin position="516"/>
        <end position="540"/>
    </location>
</feature>
<evidence type="ECO:0000313" key="8">
    <source>
        <dbReference type="Proteomes" id="UP000235786"/>
    </source>
</evidence>
<dbReference type="OrthoDB" id="3549146at2759"/>
<feature type="compositionally biased region" description="Basic and acidic residues" evidence="5">
    <location>
        <begin position="516"/>
        <end position="528"/>
    </location>
</feature>
<gene>
    <name evidence="7" type="ORF">L207DRAFT_580756</name>
</gene>
<dbReference type="GO" id="GO:0016020">
    <property type="term" value="C:membrane"/>
    <property type="evidence" value="ECO:0007669"/>
    <property type="project" value="UniProtKB-SubCell"/>
</dbReference>
<dbReference type="AlphaFoldDB" id="A0A2J6RU92"/>
<sequence>MSSFNTLFDQHNYFVWPNSTTLGTTFESADTIDAIFITNHSPAYVSSNCSCNGFKSYFTFATPSTSFTFGAWESYSANGTQVLFDTTIDRTCSGTGPSNECFLTLHNNDGFGYNGWGTPIATVGYLMVNFDVHPGTEEGILPVQYADPKPTTYTYPPAPTPTTTISSTSSVVIQTTTSAASGTSTTEGSTYSQTSVALATGHPAAVSSTSKSISKGVIAGAAVGASLALVLALLGLWFLFRRKKNHKAKQFGTDEQKLAPADKSTSDVALAERYLSPRSPTPSASTQGASTISPEALGEFIIAASTDPKAILDPPVMLRLLGDELSPPICNIWDAIAVRETYISRLNPSIHISTALESLRKQANEIGKRIKTTPPVMLSVTSTPWKDTAGFSEADRFKHSFAFSGATSSVVKKRLVVRRGDSIPNGKKFETHETWAVGNCTECQSYLGATPSTKASLTIYVADGTEVEACAGCKGLADNFKSLHGMDDDPGETMKEESKRAELARQAVEREWERMEEEYRTREMDAKVKKGGSVPSRLRM</sequence>
<reference evidence="7 8" key="1">
    <citation type="submission" date="2016-04" db="EMBL/GenBank/DDBJ databases">
        <title>A degradative enzymes factory behind the ericoid mycorrhizal symbiosis.</title>
        <authorList>
            <consortium name="DOE Joint Genome Institute"/>
            <person name="Martino E."/>
            <person name="Morin E."/>
            <person name="Grelet G."/>
            <person name="Kuo A."/>
            <person name="Kohler A."/>
            <person name="Daghino S."/>
            <person name="Barry K."/>
            <person name="Choi C."/>
            <person name="Cichocki N."/>
            <person name="Clum A."/>
            <person name="Copeland A."/>
            <person name="Hainaut M."/>
            <person name="Haridas S."/>
            <person name="Labutti K."/>
            <person name="Lindquist E."/>
            <person name="Lipzen A."/>
            <person name="Khouja H.-R."/>
            <person name="Murat C."/>
            <person name="Ohm R."/>
            <person name="Olson A."/>
            <person name="Spatafora J."/>
            <person name="Veneault-Fourrey C."/>
            <person name="Henrissat B."/>
            <person name="Grigoriev I."/>
            <person name="Martin F."/>
            <person name="Perotto S."/>
        </authorList>
    </citation>
    <scope>NUCLEOTIDE SEQUENCE [LARGE SCALE GENOMIC DNA]</scope>
    <source>
        <strain evidence="7 8">F</strain>
    </source>
</reference>
<dbReference type="Proteomes" id="UP000235786">
    <property type="component" value="Unassembled WGS sequence"/>
</dbReference>
<dbReference type="GO" id="GO:0071944">
    <property type="term" value="C:cell periphery"/>
    <property type="evidence" value="ECO:0007669"/>
    <property type="project" value="UniProtKB-ARBA"/>
</dbReference>
<keyword evidence="4 6" id="KW-0472">Membrane</keyword>
<evidence type="ECO:0000256" key="5">
    <source>
        <dbReference type="SAM" id="MobiDB-lite"/>
    </source>
</evidence>
<evidence type="ECO:0000256" key="1">
    <source>
        <dbReference type="ARBA" id="ARBA00004167"/>
    </source>
</evidence>
<comment type="subcellular location">
    <subcellularLocation>
        <location evidence="1">Membrane</location>
        <topology evidence="1">Single-pass membrane protein</topology>
    </subcellularLocation>
</comment>
<dbReference type="EMBL" id="KZ613943">
    <property type="protein sequence ID" value="PMD42075.1"/>
    <property type="molecule type" value="Genomic_DNA"/>
</dbReference>
<keyword evidence="3 6" id="KW-1133">Transmembrane helix</keyword>
<feature type="transmembrane region" description="Helical" evidence="6">
    <location>
        <begin position="217"/>
        <end position="240"/>
    </location>
</feature>
<organism evidence="7 8">
    <name type="scientific">Hyaloscypha variabilis (strain UAMH 11265 / GT02V1 / F)</name>
    <name type="common">Meliniomyces variabilis</name>
    <dbReference type="NCBI Taxonomy" id="1149755"/>
    <lineage>
        <taxon>Eukaryota</taxon>
        <taxon>Fungi</taxon>
        <taxon>Dikarya</taxon>
        <taxon>Ascomycota</taxon>
        <taxon>Pezizomycotina</taxon>
        <taxon>Leotiomycetes</taxon>
        <taxon>Helotiales</taxon>
        <taxon>Hyaloscyphaceae</taxon>
        <taxon>Hyaloscypha</taxon>
        <taxon>Hyaloscypha variabilis</taxon>
    </lineage>
</organism>
<evidence type="ECO:0000256" key="3">
    <source>
        <dbReference type="ARBA" id="ARBA00022989"/>
    </source>
</evidence>
<keyword evidence="2 6" id="KW-0812">Transmembrane</keyword>
<evidence type="ECO:0000256" key="2">
    <source>
        <dbReference type="ARBA" id="ARBA00022692"/>
    </source>
</evidence>
<accession>A0A2J6RU92</accession>
<evidence type="ECO:0000313" key="7">
    <source>
        <dbReference type="EMBL" id="PMD42075.1"/>
    </source>
</evidence>
<keyword evidence="8" id="KW-1185">Reference proteome</keyword>
<dbReference type="PANTHER" id="PTHR15549">
    <property type="entry name" value="PAIRED IMMUNOGLOBULIN-LIKE TYPE 2 RECEPTOR"/>
    <property type="match status" value="1"/>
</dbReference>
<proteinExistence type="predicted"/>
<dbReference type="InterPro" id="IPR051694">
    <property type="entry name" value="Immunoregulatory_rcpt-like"/>
</dbReference>
<name>A0A2J6RU92_HYAVF</name>
<evidence type="ECO:0000256" key="4">
    <source>
        <dbReference type="ARBA" id="ARBA00023136"/>
    </source>
</evidence>
<evidence type="ECO:0000256" key="6">
    <source>
        <dbReference type="SAM" id="Phobius"/>
    </source>
</evidence>